<sequence length="10" mass="1140">MTSEEVSETQ</sequence>
<organism evidence="1">
    <name type="scientific">Rhizophora mucronata</name>
    <name type="common">Asiatic mangrove</name>
    <dbReference type="NCBI Taxonomy" id="61149"/>
    <lineage>
        <taxon>Eukaryota</taxon>
        <taxon>Viridiplantae</taxon>
        <taxon>Streptophyta</taxon>
        <taxon>Embryophyta</taxon>
        <taxon>Tracheophyta</taxon>
        <taxon>Spermatophyta</taxon>
        <taxon>Magnoliopsida</taxon>
        <taxon>eudicotyledons</taxon>
        <taxon>Gunneridae</taxon>
        <taxon>Pentapetalae</taxon>
        <taxon>rosids</taxon>
        <taxon>fabids</taxon>
        <taxon>Malpighiales</taxon>
        <taxon>Rhizophoraceae</taxon>
        <taxon>Rhizophora</taxon>
    </lineage>
</organism>
<evidence type="ECO:0000313" key="1">
    <source>
        <dbReference type="EMBL" id="MBX67504.1"/>
    </source>
</evidence>
<proteinExistence type="predicted"/>
<dbReference type="EMBL" id="GGEC01087020">
    <property type="protein sequence ID" value="MBX67504.1"/>
    <property type="molecule type" value="Transcribed_RNA"/>
</dbReference>
<name>A0A2P2QKM8_RHIMU</name>
<protein>
    <submittedName>
        <fullName evidence="1">Uncharacterized protein</fullName>
    </submittedName>
</protein>
<accession>A0A2P2QKM8</accession>
<reference evidence="1" key="1">
    <citation type="submission" date="2018-02" db="EMBL/GenBank/DDBJ databases">
        <title>Rhizophora mucronata_Transcriptome.</title>
        <authorList>
            <person name="Meera S.P."/>
            <person name="Sreeshan A."/>
            <person name="Augustine A."/>
        </authorList>
    </citation>
    <scope>NUCLEOTIDE SEQUENCE</scope>
    <source>
        <tissue evidence="1">Leaf</tissue>
    </source>
</reference>